<dbReference type="AlphaFoldDB" id="A0A816UR32"/>
<evidence type="ECO:0000313" key="2">
    <source>
        <dbReference type="EMBL" id="CAF2114335.1"/>
    </source>
</evidence>
<feature type="compositionally biased region" description="Basic and acidic residues" evidence="1">
    <location>
        <begin position="13"/>
        <end position="36"/>
    </location>
</feature>
<accession>A0A816UR32</accession>
<proteinExistence type="predicted"/>
<feature type="region of interest" description="Disordered" evidence="1">
    <location>
        <begin position="8"/>
        <end position="51"/>
    </location>
</feature>
<reference evidence="2" key="1">
    <citation type="submission" date="2021-01" db="EMBL/GenBank/DDBJ databases">
        <authorList>
            <consortium name="Genoscope - CEA"/>
            <person name="William W."/>
        </authorList>
    </citation>
    <scope>NUCLEOTIDE SEQUENCE</scope>
</reference>
<sequence length="117" mass="13734">MVKIAYKQISGRGEGDHVIDRREPVTYARQDPEPTTRKNSAKTPRPSNPSQGYLLELLRLNYIYTSKLEELVIVRQCWYRFISTSFLEFCTETKNESMSYKAEVFIKYYFTLSTNVS</sequence>
<evidence type="ECO:0000256" key="1">
    <source>
        <dbReference type="SAM" id="MobiDB-lite"/>
    </source>
</evidence>
<organism evidence="2">
    <name type="scientific">Brassica napus</name>
    <name type="common">Rape</name>
    <dbReference type="NCBI Taxonomy" id="3708"/>
    <lineage>
        <taxon>Eukaryota</taxon>
        <taxon>Viridiplantae</taxon>
        <taxon>Streptophyta</taxon>
        <taxon>Embryophyta</taxon>
        <taxon>Tracheophyta</taxon>
        <taxon>Spermatophyta</taxon>
        <taxon>Magnoliopsida</taxon>
        <taxon>eudicotyledons</taxon>
        <taxon>Gunneridae</taxon>
        <taxon>Pentapetalae</taxon>
        <taxon>rosids</taxon>
        <taxon>malvids</taxon>
        <taxon>Brassicales</taxon>
        <taxon>Brassicaceae</taxon>
        <taxon>Brassiceae</taxon>
        <taxon>Brassica</taxon>
    </lineage>
</organism>
<name>A0A816UR32_BRANA</name>
<protein>
    <submittedName>
        <fullName evidence="2">(rape) hypothetical protein</fullName>
    </submittedName>
</protein>
<dbReference type="Proteomes" id="UP001295469">
    <property type="component" value="Chromosome C08"/>
</dbReference>
<gene>
    <name evidence="2" type="ORF">DARMORV10_C08P41220.1</name>
</gene>
<dbReference type="EMBL" id="HG994372">
    <property type="protein sequence ID" value="CAF2114335.1"/>
    <property type="molecule type" value="Genomic_DNA"/>
</dbReference>